<name>I4A5W1_DESDJ</name>
<accession>I4A5W1</accession>
<dbReference type="KEGG" id="ddh:Desde_0909"/>
<reference evidence="2" key="1">
    <citation type="submission" date="2012-06" db="EMBL/GenBank/DDBJ databases">
        <title>Complete sequence of Desulfitobacterium dehalogenans ATCC 51507.</title>
        <authorList>
            <person name="Lucas S."/>
            <person name="Han J."/>
            <person name="Lapidus A."/>
            <person name="Cheng J.-F."/>
            <person name="Goodwin L."/>
            <person name="Pitluck S."/>
            <person name="Peters L."/>
            <person name="Ovchinnikova G."/>
            <person name="Teshima H."/>
            <person name="Detter J.C."/>
            <person name="Han C."/>
            <person name="Tapia R."/>
            <person name="Land M."/>
            <person name="Hauser L."/>
            <person name="Kyrpides N."/>
            <person name="Ivanova N."/>
            <person name="Pagani I."/>
            <person name="Kruse T."/>
            <person name="de Vos W.M."/>
            <person name="Smidt H."/>
            <person name="Woyke T."/>
        </authorList>
    </citation>
    <scope>NUCLEOTIDE SEQUENCE [LARGE SCALE GENOMIC DNA]</scope>
    <source>
        <strain evidence="2">ATCC 51507 / DSM 9161 / JW/IU-DC1</strain>
    </source>
</reference>
<dbReference type="STRING" id="756499.Desde_0909"/>
<reference evidence="1 2" key="2">
    <citation type="journal article" date="2015" name="J. Bacteriol.">
        <title>Genomic, proteomic, and biochemical analysis of the organohalide respiratory pathway in Desulfitobacterium dehalogenans.</title>
        <authorList>
            <person name="Kruse T."/>
            <person name="van de Pas B.A."/>
            <person name="Atteia A."/>
            <person name="Krab K."/>
            <person name="Hagen W.R."/>
            <person name="Goodwin L."/>
            <person name="Chain P."/>
            <person name="Boeren S."/>
            <person name="Maphosa F."/>
            <person name="Schraa G."/>
            <person name="de Vos W.M."/>
            <person name="van der Oost J."/>
            <person name="Smidt H."/>
            <person name="Stams A.J."/>
        </authorList>
    </citation>
    <scope>NUCLEOTIDE SEQUENCE [LARGE SCALE GENOMIC DNA]</scope>
    <source>
        <strain evidence="2">ATCC 51507 / DSM 9161 / JW/IU-DC1</strain>
    </source>
</reference>
<dbReference type="InterPro" id="IPR011044">
    <property type="entry name" value="Quino_amine_DH_bsu"/>
</dbReference>
<dbReference type="EMBL" id="CP003348">
    <property type="protein sequence ID" value="AFL99345.1"/>
    <property type="molecule type" value="Genomic_DNA"/>
</dbReference>
<sequence length="411" mass="47112" precursor="true">MLLILIFVLIFGVTGCVQEAGTSLDIPEAEKLNLAEEYTTQVVFIKKTNNTWLAVDERGNIHQVNVAEVDPSVQSGCTTRGKVTINPSGDFLLDIDSGYGMSYIQQIKASYEEAPKAYAELLLDNFLYSSNPDYAVSEYDLKTVQVKKAYRSGRIDAVIIFDVKPREGAYWWGESDHEGYARNRQVGFTLYGAEETWLSVEQIAQYFSPDYKPIEMPKTQYAPSEKQNVIYEDELWSYYGDKDFLPPRNNEPAYATIKEYLGSIHRVNRQSGETERLYQGDRNYTYNLLGKYDNKLYILSDTWEPASEGRPGYFGVLDLETKKYRKLIEGGVIRAAIDGEKGYLFANDKLMRIDLGTAAIERTYSLGFYPNYSYDVIRVNRIRDGKMYFGFWGFTMKHYVIDLESGDIEEL</sequence>
<keyword evidence="2" id="KW-1185">Reference proteome</keyword>
<dbReference type="HOGENOM" id="CLU_668558_0_0_9"/>
<protein>
    <submittedName>
        <fullName evidence="1">Uncharacterized protein</fullName>
    </submittedName>
</protein>
<evidence type="ECO:0000313" key="2">
    <source>
        <dbReference type="Proteomes" id="UP000006053"/>
    </source>
</evidence>
<organism evidence="1 2">
    <name type="scientific">Desulfitobacterium dehalogenans (strain ATCC 51507 / DSM 9161 / JW/IU-DC1)</name>
    <dbReference type="NCBI Taxonomy" id="756499"/>
    <lineage>
        <taxon>Bacteria</taxon>
        <taxon>Bacillati</taxon>
        <taxon>Bacillota</taxon>
        <taxon>Clostridia</taxon>
        <taxon>Eubacteriales</taxon>
        <taxon>Desulfitobacteriaceae</taxon>
        <taxon>Desulfitobacterium</taxon>
    </lineage>
</organism>
<evidence type="ECO:0000313" key="1">
    <source>
        <dbReference type="EMBL" id="AFL99345.1"/>
    </source>
</evidence>
<dbReference type="Proteomes" id="UP000006053">
    <property type="component" value="Chromosome"/>
</dbReference>
<dbReference type="AlphaFoldDB" id="I4A5W1"/>
<proteinExistence type="predicted"/>
<dbReference type="SUPFAM" id="SSF50969">
    <property type="entry name" value="YVTN repeat-like/Quinoprotein amine dehydrogenase"/>
    <property type="match status" value="1"/>
</dbReference>
<dbReference type="eggNOG" id="ENOG5033QKP">
    <property type="taxonomic scope" value="Bacteria"/>
</dbReference>
<gene>
    <name evidence="1" type="ordered locus">Desde_0909</name>
</gene>